<organism evidence="2">
    <name type="scientific">marine sediment metagenome</name>
    <dbReference type="NCBI Taxonomy" id="412755"/>
    <lineage>
        <taxon>unclassified sequences</taxon>
        <taxon>metagenomes</taxon>
        <taxon>ecological metagenomes</taxon>
    </lineage>
</organism>
<dbReference type="Gene3D" id="3.20.20.70">
    <property type="entry name" value="Aldolase class I"/>
    <property type="match status" value="1"/>
</dbReference>
<keyword evidence="1" id="KW-0004">4Fe-4S</keyword>
<dbReference type="AlphaFoldDB" id="A0A0F9S9L4"/>
<dbReference type="PANTHER" id="PTHR42836">
    <property type="entry name" value="7-CARBOXY-7-DEAZAGUANINE SYNTHASE"/>
    <property type="match status" value="1"/>
</dbReference>
<dbReference type="EMBL" id="LAZR01002157">
    <property type="protein sequence ID" value="KKN33706.1"/>
    <property type="molecule type" value="Genomic_DNA"/>
</dbReference>
<dbReference type="InterPro" id="IPR013785">
    <property type="entry name" value="Aldolase_TIM"/>
</dbReference>
<keyword evidence="1" id="KW-0408">Iron</keyword>
<dbReference type="GO" id="GO:0051539">
    <property type="term" value="F:4 iron, 4 sulfur cluster binding"/>
    <property type="evidence" value="ECO:0007669"/>
    <property type="project" value="UniProtKB-KW"/>
</dbReference>
<protein>
    <recommendedName>
        <fullName evidence="3">Radical SAM core domain-containing protein</fullName>
    </recommendedName>
</protein>
<evidence type="ECO:0000256" key="1">
    <source>
        <dbReference type="ARBA" id="ARBA00022485"/>
    </source>
</evidence>
<sequence length="174" mass="19454">MSTDEVLEGLLRHRARTGLLVVTGGEPLLQKEKLLPVLSAVRGIWGWRVEVETAGTIDPGDLTFFVDQFNVSPKLANSGNELAKRLVPEVLTRLCRERSSIFKFVVTDLRDLEEVGSIVSDIDIPPETVYIMPEGVDVHTLKLTSTRIANEVVRQGWNLTTRLHISLWGNRRGV</sequence>
<evidence type="ECO:0000313" key="2">
    <source>
        <dbReference type="EMBL" id="KKN33706.1"/>
    </source>
</evidence>
<keyword evidence="1" id="KW-0479">Metal-binding</keyword>
<name>A0A0F9S9L4_9ZZZZ</name>
<comment type="caution">
    <text evidence="2">The sequence shown here is derived from an EMBL/GenBank/DDBJ whole genome shotgun (WGS) entry which is preliminary data.</text>
</comment>
<reference evidence="2" key="1">
    <citation type="journal article" date="2015" name="Nature">
        <title>Complex archaea that bridge the gap between prokaryotes and eukaryotes.</title>
        <authorList>
            <person name="Spang A."/>
            <person name="Saw J.H."/>
            <person name="Jorgensen S.L."/>
            <person name="Zaremba-Niedzwiedzka K."/>
            <person name="Martijn J."/>
            <person name="Lind A.E."/>
            <person name="van Eijk R."/>
            <person name="Schleper C."/>
            <person name="Guy L."/>
            <person name="Ettema T.J."/>
        </authorList>
    </citation>
    <scope>NUCLEOTIDE SEQUENCE</scope>
</reference>
<accession>A0A0F9S9L4</accession>
<gene>
    <name evidence="2" type="ORF">LCGC14_0801120</name>
</gene>
<evidence type="ECO:0008006" key="3">
    <source>
        <dbReference type="Google" id="ProtNLM"/>
    </source>
</evidence>
<keyword evidence="1" id="KW-0411">Iron-sulfur</keyword>
<dbReference type="PANTHER" id="PTHR42836:SF1">
    <property type="entry name" value="7-CARBOXY-7-DEAZAGUANINE SYNTHASE"/>
    <property type="match status" value="1"/>
</dbReference>
<proteinExistence type="predicted"/>